<evidence type="ECO:0000256" key="3">
    <source>
        <dbReference type="ARBA" id="ARBA00022692"/>
    </source>
</evidence>
<evidence type="ECO:0000256" key="1">
    <source>
        <dbReference type="ARBA" id="ARBA00004141"/>
    </source>
</evidence>
<protein>
    <submittedName>
        <fullName evidence="8">Threonine/homoserine efflux transporter RhtA</fullName>
    </submittedName>
</protein>
<feature type="transmembrane region" description="Helical" evidence="6">
    <location>
        <begin position="121"/>
        <end position="139"/>
    </location>
</feature>
<comment type="subcellular location">
    <subcellularLocation>
        <location evidence="1">Membrane</location>
        <topology evidence="1">Multi-pass membrane protein</topology>
    </subcellularLocation>
</comment>
<evidence type="ECO:0000256" key="2">
    <source>
        <dbReference type="ARBA" id="ARBA00007362"/>
    </source>
</evidence>
<dbReference type="SUPFAM" id="SSF103481">
    <property type="entry name" value="Multidrug resistance efflux transporter EmrE"/>
    <property type="match status" value="2"/>
</dbReference>
<accession>A0A217EHF4</accession>
<keyword evidence="4 6" id="KW-1133">Transmembrane helix</keyword>
<sequence>MGLNITLYALIVIIWGTTWRAITLQQYSDIAPLVAVFWRFIIAAVLLLAVLRFMNRLTRLSWVDHAWCGLQGSCVFGFNFICFYTAIDYMNSGLESIIFSMAVLFNTLNSRLFFKQAIPPRFYAAMAFGLAGVVALFWHDVQSTVFQIDTVKGVTLCFLGTYGFSLGNMLSLKHQKKGLDIFTTTAYAMLYGALLMFVINLFVAKPLFPVMHSVSVWAILYLAVLGSVVGFCAYFFLIGRIGAANAAYSTLLFPLVALAISTVFEGYMWSSNAVLGIVLILLGNAIFFIKRIPRAVIKPS</sequence>
<evidence type="ECO:0000313" key="9">
    <source>
        <dbReference type="Proteomes" id="UP000243463"/>
    </source>
</evidence>
<comment type="similarity">
    <text evidence="2">Belongs to the EamA transporter family.</text>
</comment>
<dbReference type="PANTHER" id="PTHR32322">
    <property type="entry name" value="INNER MEMBRANE TRANSPORTER"/>
    <property type="match status" value="1"/>
</dbReference>
<dbReference type="EMBL" id="FZLN01000004">
    <property type="protein sequence ID" value="SNQ29931.1"/>
    <property type="molecule type" value="Genomic_DNA"/>
</dbReference>
<dbReference type="Proteomes" id="UP000243463">
    <property type="component" value="Unassembled WGS sequence"/>
</dbReference>
<feature type="transmembrane region" description="Helical" evidence="6">
    <location>
        <begin position="66"/>
        <end position="87"/>
    </location>
</feature>
<dbReference type="AlphaFoldDB" id="A0A217EHF4"/>
<evidence type="ECO:0000256" key="4">
    <source>
        <dbReference type="ARBA" id="ARBA00022989"/>
    </source>
</evidence>
<dbReference type="RefSeq" id="WP_088824084.1">
    <property type="nucleotide sequence ID" value="NZ_FZLN01000004.1"/>
</dbReference>
<keyword evidence="9" id="KW-1185">Reference proteome</keyword>
<keyword evidence="3 6" id="KW-0812">Transmembrane</keyword>
<keyword evidence="5 6" id="KW-0472">Membrane</keyword>
<gene>
    <name evidence="8" type="ORF">SAMN05444584_1910</name>
</gene>
<name>A0A217EHF4_9GAMM</name>
<feature type="transmembrane region" description="Helical" evidence="6">
    <location>
        <begin position="93"/>
        <end position="114"/>
    </location>
</feature>
<feature type="transmembrane region" description="Helical" evidence="6">
    <location>
        <begin position="216"/>
        <end position="238"/>
    </location>
</feature>
<feature type="transmembrane region" description="Helical" evidence="6">
    <location>
        <begin position="184"/>
        <end position="204"/>
    </location>
</feature>
<reference evidence="9" key="1">
    <citation type="submission" date="2017-06" db="EMBL/GenBank/DDBJ databases">
        <authorList>
            <person name="Varghese N."/>
            <person name="Submissions S."/>
        </authorList>
    </citation>
    <scope>NUCLEOTIDE SEQUENCE [LARGE SCALE GENOMIC DNA]</scope>
    <source>
        <strain evidence="9">ANC 5114</strain>
    </source>
</reference>
<dbReference type="Pfam" id="PF00892">
    <property type="entry name" value="EamA"/>
    <property type="match status" value="2"/>
</dbReference>
<feature type="transmembrane region" description="Helical" evidence="6">
    <location>
        <begin position="270"/>
        <end position="289"/>
    </location>
</feature>
<evidence type="ECO:0000256" key="5">
    <source>
        <dbReference type="ARBA" id="ARBA00023136"/>
    </source>
</evidence>
<feature type="domain" description="EamA" evidence="7">
    <location>
        <begin position="152"/>
        <end position="287"/>
    </location>
</feature>
<organism evidence="8 9">
    <name type="scientific">Acinetobacter apis</name>
    <dbReference type="NCBI Taxonomy" id="1229165"/>
    <lineage>
        <taxon>Bacteria</taxon>
        <taxon>Pseudomonadati</taxon>
        <taxon>Pseudomonadota</taxon>
        <taxon>Gammaproteobacteria</taxon>
        <taxon>Moraxellales</taxon>
        <taxon>Moraxellaceae</taxon>
        <taxon>Acinetobacter</taxon>
    </lineage>
</organism>
<feature type="domain" description="EamA" evidence="7">
    <location>
        <begin position="7"/>
        <end position="137"/>
    </location>
</feature>
<dbReference type="OrthoDB" id="2352272at2"/>
<feature type="transmembrane region" description="Helical" evidence="6">
    <location>
        <begin position="151"/>
        <end position="172"/>
    </location>
</feature>
<dbReference type="PANTHER" id="PTHR32322:SF2">
    <property type="entry name" value="EAMA DOMAIN-CONTAINING PROTEIN"/>
    <property type="match status" value="1"/>
</dbReference>
<evidence type="ECO:0000313" key="8">
    <source>
        <dbReference type="EMBL" id="SNQ29931.1"/>
    </source>
</evidence>
<evidence type="ECO:0000256" key="6">
    <source>
        <dbReference type="SAM" id="Phobius"/>
    </source>
</evidence>
<feature type="transmembrane region" description="Helical" evidence="6">
    <location>
        <begin position="245"/>
        <end position="264"/>
    </location>
</feature>
<dbReference type="GO" id="GO:0016020">
    <property type="term" value="C:membrane"/>
    <property type="evidence" value="ECO:0007669"/>
    <property type="project" value="UniProtKB-SubCell"/>
</dbReference>
<dbReference type="InterPro" id="IPR037185">
    <property type="entry name" value="EmrE-like"/>
</dbReference>
<evidence type="ECO:0000259" key="7">
    <source>
        <dbReference type="Pfam" id="PF00892"/>
    </source>
</evidence>
<dbReference type="InterPro" id="IPR000620">
    <property type="entry name" value="EamA_dom"/>
</dbReference>
<feature type="transmembrane region" description="Helical" evidence="6">
    <location>
        <begin position="30"/>
        <end position="54"/>
    </location>
</feature>
<dbReference type="InterPro" id="IPR050638">
    <property type="entry name" value="AA-Vitamin_Transporters"/>
</dbReference>
<proteinExistence type="inferred from homology"/>